<feature type="non-terminal residue" evidence="2">
    <location>
        <position position="1"/>
    </location>
</feature>
<reference evidence="2" key="1">
    <citation type="submission" date="2023-10" db="EMBL/GenBank/DDBJ databases">
        <authorList>
            <person name="Chen Y."/>
            <person name="Shah S."/>
            <person name="Dougan E. K."/>
            <person name="Thang M."/>
            <person name="Chan C."/>
        </authorList>
    </citation>
    <scope>NUCLEOTIDE SEQUENCE [LARGE SCALE GENOMIC DNA]</scope>
</reference>
<name>A0ABN9U941_9DINO</name>
<accession>A0ABN9U941</accession>
<feature type="compositionally biased region" description="Basic residues" evidence="1">
    <location>
        <begin position="19"/>
        <end position="33"/>
    </location>
</feature>
<evidence type="ECO:0000313" key="3">
    <source>
        <dbReference type="Proteomes" id="UP001189429"/>
    </source>
</evidence>
<protein>
    <submittedName>
        <fullName evidence="2">Uncharacterized protein</fullName>
    </submittedName>
</protein>
<sequence>RRRRLGSRGAAPARPPPCRGRRSRPATARRRATPRAGAGRRGTESGASEGKEYYQVRNTFVEAIESSCSHAGCGSGKACCSHAAQRPCGSEPPPAIGERGSRRREPLMRLARTPSRPCWPGPRAASDSSPDPPPRRG</sequence>
<feature type="region of interest" description="Disordered" evidence="1">
    <location>
        <begin position="1"/>
        <end position="53"/>
    </location>
</feature>
<gene>
    <name evidence="2" type="ORF">PCOR1329_LOCUS46335</name>
</gene>
<dbReference type="EMBL" id="CAUYUJ010015574">
    <property type="protein sequence ID" value="CAK0855793.1"/>
    <property type="molecule type" value="Genomic_DNA"/>
</dbReference>
<keyword evidence="3" id="KW-1185">Reference proteome</keyword>
<proteinExistence type="predicted"/>
<comment type="caution">
    <text evidence="2">The sequence shown here is derived from an EMBL/GenBank/DDBJ whole genome shotgun (WGS) entry which is preliminary data.</text>
</comment>
<organism evidence="2 3">
    <name type="scientific">Prorocentrum cordatum</name>
    <dbReference type="NCBI Taxonomy" id="2364126"/>
    <lineage>
        <taxon>Eukaryota</taxon>
        <taxon>Sar</taxon>
        <taxon>Alveolata</taxon>
        <taxon>Dinophyceae</taxon>
        <taxon>Prorocentrales</taxon>
        <taxon>Prorocentraceae</taxon>
        <taxon>Prorocentrum</taxon>
    </lineage>
</organism>
<feature type="region of interest" description="Disordered" evidence="1">
    <location>
        <begin position="71"/>
        <end position="137"/>
    </location>
</feature>
<dbReference type="Proteomes" id="UP001189429">
    <property type="component" value="Unassembled WGS sequence"/>
</dbReference>
<evidence type="ECO:0000256" key="1">
    <source>
        <dbReference type="SAM" id="MobiDB-lite"/>
    </source>
</evidence>
<evidence type="ECO:0000313" key="2">
    <source>
        <dbReference type="EMBL" id="CAK0855793.1"/>
    </source>
</evidence>